<dbReference type="PIRSF" id="PIRSF005902">
    <property type="entry name" value="DNase_TatD"/>
    <property type="match status" value="1"/>
</dbReference>
<gene>
    <name evidence="2" type="ORF">G9H61_02130</name>
</gene>
<reference evidence="2 3" key="1">
    <citation type="submission" date="2020-03" db="EMBL/GenBank/DDBJ databases">
        <authorList>
            <person name="Pitt A."/>
            <person name="Hahn M.W."/>
        </authorList>
    </citation>
    <scope>NUCLEOTIDE SEQUENCE [LARGE SCALE GENOMIC DNA]</scope>
    <source>
        <strain evidence="2 3">5A-MARBSE</strain>
    </source>
</reference>
<dbReference type="CDD" id="cd01310">
    <property type="entry name" value="TatD_DNAse"/>
    <property type="match status" value="1"/>
</dbReference>
<evidence type="ECO:0000313" key="3">
    <source>
        <dbReference type="Proteomes" id="UP001321186"/>
    </source>
</evidence>
<dbReference type="PANTHER" id="PTHR46124">
    <property type="entry name" value="D-AMINOACYL-TRNA DEACYLASE"/>
    <property type="match status" value="1"/>
</dbReference>
<dbReference type="Gene3D" id="3.20.20.140">
    <property type="entry name" value="Metal-dependent hydrolases"/>
    <property type="match status" value="1"/>
</dbReference>
<dbReference type="Proteomes" id="UP001321186">
    <property type="component" value="Unassembled WGS sequence"/>
</dbReference>
<dbReference type="InterPro" id="IPR015991">
    <property type="entry name" value="TatD/YcfH-like"/>
</dbReference>
<sequence length="257" mass="29550">MIDTHAHLYDEHFTQQWDAAYAEMKQAGIEEVWLPNCDQESWSSLWNLYQSNTSFCKPMMGLHPTYVKEDYAQQLAFFQKELQSKKVLAIGEIGLDYYWDVSFRDQQITAFETQCHWALEHHLWIDVHCRKAYADLLAILKKKEFKDLTGIIHCYSGDAREANTLVDLGYTLGIGGVLTYKNANLYQDIQHAPLENLVLETDAPYLSPVPYRGKPNSPAYLGLIAQKLADFREISLAELIEITNQNARALKAYSSFE</sequence>
<accession>A0ABT4JEN0</accession>
<dbReference type="EMBL" id="JAANOH010000001">
    <property type="protein sequence ID" value="MCZ2474224.1"/>
    <property type="molecule type" value="Genomic_DNA"/>
</dbReference>
<dbReference type="GO" id="GO:0016787">
    <property type="term" value="F:hydrolase activity"/>
    <property type="evidence" value="ECO:0007669"/>
    <property type="project" value="UniProtKB-KW"/>
</dbReference>
<proteinExistence type="predicted"/>
<dbReference type="InterPro" id="IPR001130">
    <property type="entry name" value="TatD-like"/>
</dbReference>
<dbReference type="NCBIfam" id="TIGR00010">
    <property type="entry name" value="YchF/TatD family DNA exonuclease"/>
    <property type="match status" value="1"/>
</dbReference>
<dbReference type="Pfam" id="PF01026">
    <property type="entry name" value="TatD_DNase"/>
    <property type="match status" value="1"/>
</dbReference>
<dbReference type="PANTHER" id="PTHR46124:SF4">
    <property type="entry name" value="HYDROLASE TATD"/>
    <property type="match status" value="1"/>
</dbReference>
<keyword evidence="3" id="KW-1185">Reference proteome</keyword>
<organism evidence="2 3">
    <name type="scientific">Aquirufa ecclesiirivi</name>
    <dbReference type="NCBI Taxonomy" id="2715124"/>
    <lineage>
        <taxon>Bacteria</taxon>
        <taxon>Pseudomonadati</taxon>
        <taxon>Bacteroidota</taxon>
        <taxon>Cytophagia</taxon>
        <taxon>Cytophagales</taxon>
        <taxon>Flectobacillaceae</taxon>
        <taxon>Aquirufa</taxon>
    </lineage>
</organism>
<dbReference type="SUPFAM" id="SSF51556">
    <property type="entry name" value="Metallo-dependent hydrolases"/>
    <property type="match status" value="1"/>
</dbReference>
<evidence type="ECO:0000313" key="2">
    <source>
        <dbReference type="EMBL" id="MCZ2474224.1"/>
    </source>
</evidence>
<keyword evidence="1" id="KW-0479">Metal-binding</keyword>
<dbReference type="InterPro" id="IPR032466">
    <property type="entry name" value="Metal_Hydrolase"/>
</dbReference>
<dbReference type="RefSeq" id="WP_269009349.1">
    <property type="nucleotide sequence ID" value="NZ_JAANOH010000001.1"/>
</dbReference>
<name>A0ABT4JEN0_9BACT</name>
<protein>
    <submittedName>
        <fullName evidence="2">TatD family hydrolase</fullName>
    </submittedName>
</protein>
<keyword evidence="2" id="KW-0378">Hydrolase</keyword>
<comment type="caution">
    <text evidence="2">The sequence shown here is derived from an EMBL/GenBank/DDBJ whole genome shotgun (WGS) entry which is preliminary data.</text>
</comment>
<evidence type="ECO:0000256" key="1">
    <source>
        <dbReference type="ARBA" id="ARBA00022723"/>
    </source>
</evidence>